<feature type="transmembrane region" description="Helical" evidence="1">
    <location>
        <begin position="51"/>
        <end position="72"/>
    </location>
</feature>
<organism evidence="2 3">
    <name type="scientific">Pengzhenrongella frigida</name>
    <dbReference type="NCBI Taxonomy" id="1259133"/>
    <lineage>
        <taxon>Bacteria</taxon>
        <taxon>Bacillati</taxon>
        <taxon>Actinomycetota</taxon>
        <taxon>Actinomycetes</taxon>
        <taxon>Micrococcales</taxon>
        <taxon>Pengzhenrongella</taxon>
    </lineage>
</organism>
<dbReference type="OrthoDB" id="5146636at2"/>
<gene>
    <name evidence="2" type="ORF">EUA98_11195</name>
</gene>
<feature type="transmembrane region" description="Helical" evidence="1">
    <location>
        <begin position="24"/>
        <end position="45"/>
    </location>
</feature>
<keyword evidence="3" id="KW-1185">Reference proteome</keyword>
<evidence type="ECO:0000313" key="2">
    <source>
        <dbReference type="EMBL" id="RYV50942.1"/>
    </source>
</evidence>
<sequence>MTATGEVLNQVVPTLVRVARRPGAILLSLAGWPIGIFALLGLGYGATGDGWAAWLPFLWAGVLVVPVAVLAIRRERLQVQTQSLHLHRTITGDQTVVTYDAQPSVSPVQEELDALSAAMAENAVRTARFFPRIEAAQRAGLLAAGGPVNAPYLRDDLRVTLAALVGTLVAIPLAVLGSIVTAVLLLAR</sequence>
<dbReference type="AlphaFoldDB" id="A0A4Q5MYQ2"/>
<accession>A0A4Q5MYQ2</accession>
<keyword evidence="1" id="KW-0472">Membrane</keyword>
<keyword evidence="1" id="KW-1133">Transmembrane helix</keyword>
<feature type="transmembrane region" description="Helical" evidence="1">
    <location>
        <begin position="161"/>
        <end position="187"/>
    </location>
</feature>
<dbReference type="Proteomes" id="UP000293764">
    <property type="component" value="Unassembled WGS sequence"/>
</dbReference>
<dbReference type="EMBL" id="SDWW01000024">
    <property type="protein sequence ID" value="RYV50942.1"/>
    <property type="molecule type" value="Genomic_DNA"/>
</dbReference>
<evidence type="ECO:0000313" key="3">
    <source>
        <dbReference type="Proteomes" id="UP000293764"/>
    </source>
</evidence>
<protein>
    <submittedName>
        <fullName evidence="2">Uncharacterized protein</fullName>
    </submittedName>
</protein>
<name>A0A4Q5MYQ2_9MICO</name>
<keyword evidence="1" id="KW-0812">Transmembrane</keyword>
<proteinExistence type="predicted"/>
<reference evidence="2 3" key="1">
    <citation type="submission" date="2019-01" db="EMBL/GenBank/DDBJ databases">
        <title>Novel species of Cellulomonas.</title>
        <authorList>
            <person name="Liu Q."/>
            <person name="Xin Y.-H."/>
        </authorList>
    </citation>
    <scope>NUCLEOTIDE SEQUENCE [LARGE SCALE GENOMIC DNA]</scope>
    <source>
        <strain evidence="2 3">HLT2-17</strain>
    </source>
</reference>
<evidence type="ECO:0000256" key="1">
    <source>
        <dbReference type="SAM" id="Phobius"/>
    </source>
</evidence>
<comment type="caution">
    <text evidence="2">The sequence shown here is derived from an EMBL/GenBank/DDBJ whole genome shotgun (WGS) entry which is preliminary data.</text>
</comment>
<dbReference type="RefSeq" id="WP_130102764.1">
    <property type="nucleotide sequence ID" value="NZ_SDWW01000024.1"/>
</dbReference>